<feature type="domain" description="HTH gntR-type" evidence="4">
    <location>
        <begin position="10"/>
        <end position="77"/>
    </location>
</feature>
<dbReference type="InterPro" id="IPR008920">
    <property type="entry name" value="TF_FadR/GntR_C"/>
</dbReference>
<dbReference type="Gene3D" id="1.10.10.10">
    <property type="entry name" value="Winged helix-like DNA-binding domain superfamily/Winged helix DNA-binding domain"/>
    <property type="match status" value="1"/>
</dbReference>
<comment type="caution">
    <text evidence="5">The sequence shown here is derived from an EMBL/GenBank/DDBJ whole genome shotgun (WGS) entry which is preliminary data.</text>
</comment>
<dbReference type="PANTHER" id="PTHR43537">
    <property type="entry name" value="TRANSCRIPTIONAL REGULATOR, GNTR FAMILY"/>
    <property type="match status" value="1"/>
</dbReference>
<dbReference type="CDD" id="cd07377">
    <property type="entry name" value="WHTH_GntR"/>
    <property type="match status" value="1"/>
</dbReference>
<dbReference type="SUPFAM" id="SSF46785">
    <property type="entry name" value="Winged helix' DNA-binding domain"/>
    <property type="match status" value="1"/>
</dbReference>
<dbReference type="SUPFAM" id="SSF48008">
    <property type="entry name" value="GntR ligand-binding domain-like"/>
    <property type="match status" value="1"/>
</dbReference>
<dbReference type="SMART" id="SM00895">
    <property type="entry name" value="FCD"/>
    <property type="match status" value="1"/>
</dbReference>
<dbReference type="GO" id="GO:0003700">
    <property type="term" value="F:DNA-binding transcription factor activity"/>
    <property type="evidence" value="ECO:0007669"/>
    <property type="project" value="InterPro"/>
</dbReference>
<reference evidence="5 6" key="1">
    <citation type="submission" date="2019-09" db="EMBL/GenBank/DDBJ databases">
        <title>Draft genome sequence of Acinetobacter tandoii W4-4-4 isolated from environmental water sample.</title>
        <authorList>
            <person name="Wee S.K."/>
            <person name="Yan B."/>
            <person name="Mustaffa S.B."/>
            <person name="Yap E.P.H."/>
        </authorList>
    </citation>
    <scope>NUCLEOTIDE SEQUENCE [LARGE SCALE GENOMIC DNA]</scope>
    <source>
        <strain evidence="5 6">W4-4-4</strain>
    </source>
</reference>
<dbReference type="InterPro" id="IPR036388">
    <property type="entry name" value="WH-like_DNA-bd_sf"/>
</dbReference>
<accession>A0A5N4WSK3</accession>
<dbReference type="SMART" id="SM00345">
    <property type="entry name" value="HTH_GNTR"/>
    <property type="match status" value="1"/>
</dbReference>
<gene>
    <name evidence="5" type="ORF">F4W09_01030</name>
</gene>
<dbReference type="RefSeq" id="WP_016166924.1">
    <property type="nucleotide sequence ID" value="NZ_BBNK01000002.1"/>
</dbReference>
<dbReference type="Gene3D" id="1.20.120.530">
    <property type="entry name" value="GntR ligand-binding domain-like"/>
    <property type="match status" value="1"/>
</dbReference>
<evidence type="ECO:0000256" key="1">
    <source>
        <dbReference type="ARBA" id="ARBA00023015"/>
    </source>
</evidence>
<dbReference type="EMBL" id="VXLD01000001">
    <property type="protein sequence ID" value="KAB1859736.1"/>
    <property type="molecule type" value="Genomic_DNA"/>
</dbReference>
<sequence length="228" mass="26897">MKSATSKSADNLSALVYQRIKNDIFDFKLMPGERFTESEVAQAYEVSRTPIRQALYRLQQEGYVEVSFRSGWQVRPLNFRYYEELYDVRIVLEKDAIYKLSQQDCEQSSELARLKAIWMVEPQDYLNDIKQLSQLDEDFHCALVRAAGNNEMARIHLDLSEKIRIIRRLDFSKQYRIEATYQEHQHILKLIFEQKTEEAIAAIATHIQQSRDEVKKITLHMLDPSQFV</sequence>
<evidence type="ECO:0000313" key="5">
    <source>
        <dbReference type="EMBL" id="KAB1859736.1"/>
    </source>
</evidence>
<keyword evidence="1" id="KW-0805">Transcription regulation</keyword>
<dbReference type="Proteomes" id="UP000325788">
    <property type="component" value="Unassembled WGS sequence"/>
</dbReference>
<evidence type="ECO:0000313" key="6">
    <source>
        <dbReference type="Proteomes" id="UP000325788"/>
    </source>
</evidence>
<dbReference type="GO" id="GO:0003677">
    <property type="term" value="F:DNA binding"/>
    <property type="evidence" value="ECO:0007669"/>
    <property type="project" value="UniProtKB-KW"/>
</dbReference>
<dbReference type="PRINTS" id="PR00035">
    <property type="entry name" value="HTHGNTR"/>
</dbReference>
<dbReference type="InterPro" id="IPR000524">
    <property type="entry name" value="Tscrpt_reg_HTH_GntR"/>
</dbReference>
<dbReference type="PROSITE" id="PS50949">
    <property type="entry name" value="HTH_GNTR"/>
    <property type="match status" value="1"/>
</dbReference>
<proteinExistence type="predicted"/>
<evidence type="ECO:0000256" key="2">
    <source>
        <dbReference type="ARBA" id="ARBA00023125"/>
    </source>
</evidence>
<dbReference type="InterPro" id="IPR011711">
    <property type="entry name" value="GntR_C"/>
</dbReference>
<evidence type="ECO:0000256" key="3">
    <source>
        <dbReference type="ARBA" id="ARBA00023163"/>
    </source>
</evidence>
<keyword evidence="3" id="KW-0804">Transcription</keyword>
<evidence type="ECO:0000259" key="4">
    <source>
        <dbReference type="PROSITE" id="PS50949"/>
    </source>
</evidence>
<dbReference type="AlphaFoldDB" id="A0A5N4WSK3"/>
<keyword evidence="2" id="KW-0238">DNA-binding</keyword>
<dbReference type="Pfam" id="PF07729">
    <property type="entry name" value="FCD"/>
    <property type="match status" value="1"/>
</dbReference>
<protein>
    <submittedName>
        <fullName evidence="5">GntR family transcriptional regulator</fullName>
    </submittedName>
</protein>
<organism evidence="5 6">
    <name type="scientific">Acinetobacter tandoii</name>
    <dbReference type="NCBI Taxonomy" id="202954"/>
    <lineage>
        <taxon>Bacteria</taxon>
        <taxon>Pseudomonadati</taxon>
        <taxon>Pseudomonadota</taxon>
        <taxon>Gammaproteobacteria</taxon>
        <taxon>Moraxellales</taxon>
        <taxon>Moraxellaceae</taxon>
        <taxon>Acinetobacter</taxon>
    </lineage>
</organism>
<name>A0A5N4WSK3_9GAMM</name>
<dbReference type="InterPro" id="IPR036390">
    <property type="entry name" value="WH_DNA-bd_sf"/>
</dbReference>
<dbReference type="Pfam" id="PF00392">
    <property type="entry name" value="GntR"/>
    <property type="match status" value="1"/>
</dbReference>
<dbReference type="PANTHER" id="PTHR43537:SF5">
    <property type="entry name" value="UXU OPERON TRANSCRIPTIONAL REGULATOR"/>
    <property type="match status" value="1"/>
</dbReference>